<feature type="region of interest" description="Disordered" evidence="4">
    <location>
        <begin position="503"/>
        <end position="525"/>
    </location>
</feature>
<feature type="domain" description="Glutamine amidotransferase type-2" evidence="5">
    <location>
        <begin position="2"/>
        <end position="211"/>
    </location>
</feature>
<dbReference type="HOGENOM" id="CLU_012368_2_0_1"/>
<evidence type="ECO:0000256" key="2">
    <source>
        <dbReference type="ARBA" id="ARBA00022888"/>
    </source>
</evidence>
<dbReference type="Gene3D" id="3.40.50.620">
    <property type="entry name" value="HUPs"/>
    <property type="match status" value="1"/>
</dbReference>
<evidence type="ECO:0000256" key="4">
    <source>
        <dbReference type="SAM" id="MobiDB-lite"/>
    </source>
</evidence>
<dbReference type="FunFam" id="3.60.20.10:FF:000104">
    <property type="entry name" value="YML096W-like protein"/>
    <property type="match status" value="1"/>
</dbReference>
<evidence type="ECO:0000259" key="5">
    <source>
        <dbReference type="PROSITE" id="PS51278"/>
    </source>
</evidence>
<dbReference type="InterPro" id="IPR014729">
    <property type="entry name" value="Rossmann-like_a/b/a_fold"/>
</dbReference>
<dbReference type="InterPro" id="IPR017932">
    <property type="entry name" value="GATase_2_dom"/>
</dbReference>
<protein>
    <recommendedName>
        <fullName evidence="5">Glutamine amidotransferase type-2 domain-containing protein</fullName>
    </recommendedName>
</protein>
<feature type="compositionally biased region" description="Basic and acidic residues" evidence="4">
    <location>
        <begin position="506"/>
        <end position="525"/>
    </location>
</feature>
<dbReference type="Gene3D" id="3.60.20.10">
    <property type="entry name" value="Glutamine Phosphoribosylpyrophosphate, subunit 1, domain 1"/>
    <property type="match status" value="1"/>
</dbReference>
<name>B3LLG2_YEAS1</name>
<dbReference type="InterPro" id="IPR029055">
    <property type="entry name" value="Ntn_hydrolases_N"/>
</dbReference>
<dbReference type="CDD" id="cd01991">
    <property type="entry name" value="Asn_synthase_B_C"/>
    <property type="match status" value="1"/>
</dbReference>
<dbReference type="PROSITE" id="PS51278">
    <property type="entry name" value="GATASE_TYPE_2"/>
    <property type="match status" value="1"/>
</dbReference>
<sequence>MCGILLHYCPNNNHLNDELIEFPEGTEFGDTTCTNESSIFNKIIPYIAARGPNYSSLRAVKAYRISWFSSVLSLRQPFTKQSINVDDRYFLQFNGELYNKEISQGDNDSLYIASMLQNLKEGMGVIDVIKSLEGEYAYTIYDVNSSKLYFGRDPIGRRSLSYSVTPDNELYVASVTGSAGSFQDCIGGVIYEYDTRTKLLNSNQRSYLPYEVTSEIDLNFTSLSEVSKNLYAVLRDSVKKRVESIHPRHIENSPIAVLFSGGIDCSVIVALICEVLQENDYKCGKPVIELLNVSFENPRTGLFPRDTPDRKLSINSAKTLQNLYPNIDIKLVEVDVPYDEYLKWKPFVINLMYPKQTEMDLSIAIAFFFASRGRGFLTSPNGERTPYQRHGIVLFSGLGADELYGGYHKFANKPPHELVEELTRQINNIYDRNLNRDDKVIAHNGVEVRYPFLDEYVIKLSTAEIPINFKVNKLILRKVASQYLKLDGISSEPKRAIQFGAKSAKMTKDGNKHGTDLLKENRNCS</sequence>
<evidence type="ECO:0000256" key="1">
    <source>
        <dbReference type="ARBA" id="ARBA00022605"/>
    </source>
</evidence>
<keyword evidence="7" id="KW-1185">Reference proteome</keyword>
<dbReference type="Proteomes" id="UP000008335">
    <property type="component" value="Unassembled WGS sequence"/>
</dbReference>
<dbReference type="EMBL" id="CH408047">
    <property type="protein sequence ID" value="EDV11415.1"/>
    <property type="molecule type" value="Genomic_DNA"/>
</dbReference>
<keyword evidence="2" id="KW-0061">Asparagine biosynthesis</keyword>
<evidence type="ECO:0000313" key="7">
    <source>
        <dbReference type="Proteomes" id="UP000008335"/>
    </source>
</evidence>
<dbReference type="OrthoDB" id="10252281at2759"/>
<reference evidence="6" key="1">
    <citation type="submission" date="2005-03" db="EMBL/GenBank/DDBJ databases">
        <authorList>
            <person name="Giovannoni S.J."/>
            <person name="Cho J.-C."/>
            <person name="Ferriera S."/>
            <person name="Johnson J."/>
            <person name="Kravitz S."/>
            <person name="Halpern A."/>
            <person name="Remington K."/>
            <person name="Beeson K."/>
            <person name="Tran B."/>
            <person name="Rogers Y.-H."/>
            <person name="Friedman R."/>
            <person name="Venter J.C."/>
        </authorList>
    </citation>
    <scope>NUCLEOTIDE SEQUENCE</scope>
    <source>
        <strain evidence="6">RM11-1a</strain>
    </source>
</reference>
<keyword evidence="1" id="KW-0028">Amino-acid biosynthesis</keyword>
<reference evidence="6" key="2">
    <citation type="submission" date="2005-07" db="EMBL/GenBank/DDBJ databases">
        <title>Annotation of the Saccharomyces cerevisiae RM11-1a Genome.</title>
        <authorList>
            <consortium name="The Broad Institute Genome Sequencing Platform"/>
            <person name="Birren B."/>
            <person name="Lander E."/>
            <person name="Galagan J."/>
            <person name="Nusbaum C."/>
            <person name="Devon K."/>
            <person name="Cuomo C."/>
            <person name="Jaffe D."/>
            <person name="Butler J."/>
            <person name="Alvarez P."/>
            <person name="Gnerre S."/>
            <person name="Grabherr M."/>
            <person name="Kleber M."/>
            <person name="Mauceli E."/>
            <person name="Brockman W."/>
            <person name="MacCallum I.A."/>
            <person name="Rounsley S."/>
            <person name="Young S."/>
            <person name="LaButti K."/>
            <person name="Pushparaj V."/>
            <person name="DeCaprio D."/>
            <person name="Crawford M."/>
            <person name="Koehrsen M."/>
            <person name="Engels R."/>
            <person name="Montgomery P."/>
            <person name="Pearson M."/>
            <person name="Howarth C."/>
            <person name="Larson L."/>
            <person name="Luoma S."/>
            <person name="White J."/>
            <person name="O'Leary S."/>
            <person name="Kodira C."/>
            <person name="Zeng Q."/>
            <person name="Yandava C."/>
            <person name="Alvarado L."/>
            <person name="Pratt S."/>
            <person name="Kruglyak L."/>
        </authorList>
    </citation>
    <scope>NUCLEOTIDE SEQUENCE</scope>
    <source>
        <strain evidence="6">RM11-1a</strain>
    </source>
</reference>
<dbReference type="Pfam" id="PF00733">
    <property type="entry name" value="Asn_synthase"/>
    <property type="match status" value="1"/>
</dbReference>
<dbReference type="PANTHER" id="PTHR45937">
    <property type="entry name" value="ASPARAGINE SYNTHETASE DOMAIN-CONTAINING PROTEIN 1"/>
    <property type="match status" value="1"/>
</dbReference>
<proteinExistence type="predicted"/>
<dbReference type="AlphaFoldDB" id="B3LLG2"/>
<dbReference type="InterPro" id="IPR051857">
    <property type="entry name" value="Asn_synthetase_domain"/>
</dbReference>
<dbReference type="PANTHER" id="PTHR45937:SF1">
    <property type="entry name" value="ASPARAGINE SYNTHETASE DOMAIN-CONTAINING PROTEIN 1"/>
    <property type="match status" value="1"/>
</dbReference>
<keyword evidence="3" id="KW-0315">Glutamine amidotransferase</keyword>
<dbReference type="GO" id="GO:0006529">
    <property type="term" value="P:asparagine biosynthetic process"/>
    <property type="evidence" value="ECO:0007669"/>
    <property type="project" value="UniProtKB-KW"/>
</dbReference>
<evidence type="ECO:0000313" key="6">
    <source>
        <dbReference type="EMBL" id="EDV11415.1"/>
    </source>
</evidence>
<dbReference type="InterPro" id="IPR001962">
    <property type="entry name" value="Asn_synthase"/>
</dbReference>
<dbReference type="SUPFAM" id="SSF52402">
    <property type="entry name" value="Adenine nucleotide alpha hydrolases-like"/>
    <property type="match status" value="1"/>
</dbReference>
<evidence type="ECO:0000256" key="3">
    <source>
        <dbReference type="ARBA" id="ARBA00022962"/>
    </source>
</evidence>
<gene>
    <name evidence="6" type="ORF">SCRG_01804</name>
</gene>
<organism evidence="6 7">
    <name type="scientific">Saccharomyces cerevisiae (strain RM11-1a)</name>
    <name type="common">Baker's yeast</name>
    <dbReference type="NCBI Taxonomy" id="285006"/>
    <lineage>
        <taxon>Eukaryota</taxon>
        <taxon>Fungi</taxon>
        <taxon>Dikarya</taxon>
        <taxon>Ascomycota</taxon>
        <taxon>Saccharomycotina</taxon>
        <taxon>Saccharomycetes</taxon>
        <taxon>Saccharomycetales</taxon>
        <taxon>Saccharomycetaceae</taxon>
        <taxon>Saccharomyces</taxon>
    </lineage>
</organism>
<accession>B3LLG2</accession>
<dbReference type="Pfam" id="PF13537">
    <property type="entry name" value="GATase_7"/>
    <property type="match status" value="1"/>
</dbReference>
<dbReference type="CDD" id="cd03766">
    <property type="entry name" value="Gn_AT_II_novel"/>
    <property type="match status" value="1"/>
</dbReference>
<dbReference type="GO" id="GO:0004066">
    <property type="term" value="F:asparagine synthase (glutamine-hydrolyzing) activity"/>
    <property type="evidence" value="ECO:0007669"/>
    <property type="project" value="InterPro"/>
</dbReference>
<dbReference type="SUPFAM" id="SSF56235">
    <property type="entry name" value="N-terminal nucleophile aminohydrolases (Ntn hydrolases)"/>
    <property type="match status" value="1"/>
</dbReference>